<name>A0AAJ0IGI6_9PEZI</name>
<gene>
    <name evidence="1" type="ORF">B0T23DRAFT_401279</name>
</gene>
<reference evidence="1 2" key="1">
    <citation type="journal article" date="2023" name="Mol. Phylogenet. Evol.">
        <title>Genome-scale phylogeny and comparative genomics of the fungal order Sordariales.</title>
        <authorList>
            <person name="Hensen N."/>
            <person name="Bonometti L."/>
            <person name="Westerberg I."/>
            <person name="Brannstrom I.O."/>
            <person name="Guillou S."/>
            <person name="Cros-Aarteil S."/>
            <person name="Calhoun S."/>
            <person name="Haridas S."/>
            <person name="Kuo A."/>
            <person name="Mondo S."/>
            <person name="Pangilinan J."/>
            <person name="Riley R."/>
            <person name="LaButti K."/>
            <person name="Andreopoulos B."/>
            <person name="Lipzen A."/>
            <person name="Chen C."/>
            <person name="Yan M."/>
            <person name="Daum C."/>
            <person name="Ng V."/>
            <person name="Clum A."/>
            <person name="Steindorff A."/>
            <person name="Ohm R.A."/>
            <person name="Martin F."/>
            <person name="Silar P."/>
            <person name="Natvig D.O."/>
            <person name="Lalanne C."/>
            <person name="Gautier V."/>
            <person name="Ament-Velasquez S.L."/>
            <person name="Kruys A."/>
            <person name="Hutchinson M.I."/>
            <person name="Powell A.J."/>
            <person name="Barry K."/>
            <person name="Miller A.N."/>
            <person name="Grigoriev I.V."/>
            <person name="Debuchy R."/>
            <person name="Gladieux P."/>
            <person name="Hiltunen Thoren M."/>
            <person name="Johannesson H."/>
        </authorList>
    </citation>
    <scope>NUCLEOTIDE SEQUENCE [LARGE SCALE GENOMIC DNA]</scope>
    <source>
        <strain evidence="1 2">FGSC 10403</strain>
    </source>
</reference>
<dbReference type="GeneID" id="87876186"/>
<dbReference type="AlphaFoldDB" id="A0AAJ0IGI6"/>
<comment type="caution">
    <text evidence="1">The sequence shown here is derived from an EMBL/GenBank/DDBJ whole genome shotgun (WGS) entry which is preliminary data.</text>
</comment>
<dbReference type="Proteomes" id="UP001285908">
    <property type="component" value="Unassembled WGS sequence"/>
</dbReference>
<evidence type="ECO:0000313" key="1">
    <source>
        <dbReference type="EMBL" id="KAK3499746.1"/>
    </source>
</evidence>
<proteinExistence type="predicted"/>
<protein>
    <submittedName>
        <fullName evidence="1">Uncharacterized protein</fullName>
    </submittedName>
</protein>
<dbReference type="EMBL" id="JAULSX010000001">
    <property type="protein sequence ID" value="KAK3499746.1"/>
    <property type="molecule type" value="Genomic_DNA"/>
</dbReference>
<dbReference type="RefSeq" id="XP_062697379.1">
    <property type="nucleotide sequence ID" value="XM_062838564.1"/>
</dbReference>
<sequence length="123" mass="13415">MSPSSKPAQSLLDSITVHPRFVRGAAGLNSNQSAIARCKWTYAPLVLSRVRNLGVSSFRKQHYEYGVAVGIRLGTKMKGEICSSSSYNEAWGTQNSPMRLGTQCSSENTSQYLSVCVRVPNLS</sequence>
<accession>A0AAJ0IGI6</accession>
<keyword evidence="2" id="KW-1185">Reference proteome</keyword>
<organism evidence="1 2">
    <name type="scientific">Neurospora hispaniola</name>
    <dbReference type="NCBI Taxonomy" id="588809"/>
    <lineage>
        <taxon>Eukaryota</taxon>
        <taxon>Fungi</taxon>
        <taxon>Dikarya</taxon>
        <taxon>Ascomycota</taxon>
        <taxon>Pezizomycotina</taxon>
        <taxon>Sordariomycetes</taxon>
        <taxon>Sordariomycetidae</taxon>
        <taxon>Sordariales</taxon>
        <taxon>Sordariaceae</taxon>
        <taxon>Neurospora</taxon>
    </lineage>
</organism>
<evidence type="ECO:0000313" key="2">
    <source>
        <dbReference type="Proteomes" id="UP001285908"/>
    </source>
</evidence>